<sequence>MSSRYGDLYSETSYQMYHASYARNAKAIGVLWAIFTVCFAIINIVAFVQPQWIGDTLASPGTGHFGLYRYCRWTGLGIELSCDGTLNDFSTIPSHAFRASTVFVGISALIILICICVMILFFFLHPATVYQICAWLQAVSAVLMFLGVVIYPSGWDHPVVRSVCGNDAVKYYPGGCGIRWAYILAILGMFDAIVLSALAFVLGTRYIRLSETIPNLSRAPSMYKGDVNSAYTGTGVPADAQSVISRRSMNLQPVLYPAGQHDGQKMSEFTARRSNSKGRTPDREDRFQL</sequence>
<name>A0A1D1VUV2_RAMVA</name>
<feature type="transmembrane region" description="Helical" evidence="6">
    <location>
        <begin position="132"/>
        <end position="151"/>
    </location>
</feature>
<dbReference type="OrthoDB" id="5873721at2759"/>
<feature type="transmembrane region" description="Helical" evidence="6">
    <location>
        <begin position="180"/>
        <end position="202"/>
    </location>
</feature>
<evidence type="ECO:0000256" key="3">
    <source>
        <dbReference type="ARBA" id="ARBA00022989"/>
    </source>
</evidence>
<reference evidence="7 8" key="1">
    <citation type="journal article" date="2016" name="Nat. Commun.">
        <title>Extremotolerant tardigrade genome and improved radiotolerance of human cultured cells by tardigrade-unique protein.</title>
        <authorList>
            <person name="Hashimoto T."/>
            <person name="Horikawa D.D."/>
            <person name="Saito Y."/>
            <person name="Kuwahara H."/>
            <person name="Kozuka-Hata H."/>
            <person name="Shin-I T."/>
            <person name="Minakuchi Y."/>
            <person name="Ohishi K."/>
            <person name="Motoyama A."/>
            <person name="Aizu T."/>
            <person name="Enomoto A."/>
            <person name="Kondo K."/>
            <person name="Tanaka S."/>
            <person name="Hara Y."/>
            <person name="Koshikawa S."/>
            <person name="Sagara H."/>
            <person name="Miura T."/>
            <person name="Yokobori S."/>
            <person name="Miyagawa K."/>
            <person name="Suzuki Y."/>
            <person name="Kubo T."/>
            <person name="Oyama M."/>
            <person name="Kohara Y."/>
            <person name="Fujiyama A."/>
            <person name="Arakawa K."/>
            <person name="Katayama T."/>
            <person name="Toyoda A."/>
            <person name="Kunieda T."/>
        </authorList>
    </citation>
    <scope>NUCLEOTIDE SEQUENCE [LARGE SCALE GENOMIC DNA]</scope>
    <source>
        <strain evidence="7 8">YOKOZUNA-1</strain>
    </source>
</reference>
<keyword evidence="8" id="KW-1185">Reference proteome</keyword>
<gene>
    <name evidence="7" type="primary">RvY_13280-1</name>
    <name evidence="7" type="synonym">RvY_13280.1</name>
    <name evidence="7" type="ORF">RvY_13280</name>
</gene>
<feature type="region of interest" description="Disordered" evidence="5">
    <location>
        <begin position="267"/>
        <end position="289"/>
    </location>
</feature>
<dbReference type="AlphaFoldDB" id="A0A1D1VUV2"/>
<feature type="transmembrane region" description="Helical" evidence="6">
    <location>
        <begin position="102"/>
        <end position="125"/>
    </location>
</feature>
<keyword evidence="4 6" id="KW-0472">Membrane</keyword>
<evidence type="ECO:0000256" key="4">
    <source>
        <dbReference type="ARBA" id="ARBA00023136"/>
    </source>
</evidence>
<dbReference type="PANTHER" id="PTHR12489">
    <property type="entry name" value="LIPOMA HMGIC FUSION PARTNER-LIKE PROTEIN"/>
    <property type="match status" value="1"/>
</dbReference>
<protein>
    <recommendedName>
        <fullName evidence="9">LHFPL tetraspan subfamily member 3 protein</fullName>
    </recommendedName>
</protein>
<dbReference type="STRING" id="947166.A0A1D1VUV2"/>
<evidence type="ECO:0000313" key="7">
    <source>
        <dbReference type="EMBL" id="GAV02754.1"/>
    </source>
</evidence>
<feature type="compositionally biased region" description="Basic and acidic residues" evidence="5">
    <location>
        <begin position="279"/>
        <end position="289"/>
    </location>
</feature>
<comment type="caution">
    <text evidence="7">The sequence shown here is derived from an EMBL/GenBank/DDBJ whole genome shotgun (WGS) entry which is preliminary data.</text>
</comment>
<dbReference type="PANTHER" id="PTHR12489:SF1">
    <property type="entry name" value="LP10272P"/>
    <property type="match status" value="1"/>
</dbReference>
<dbReference type="GO" id="GO:0005886">
    <property type="term" value="C:plasma membrane"/>
    <property type="evidence" value="ECO:0007669"/>
    <property type="project" value="TreeGrafter"/>
</dbReference>
<comment type="subcellular location">
    <subcellularLocation>
        <location evidence="1">Membrane</location>
        <topology evidence="1">Multi-pass membrane protein</topology>
    </subcellularLocation>
</comment>
<keyword evidence="3 6" id="KW-1133">Transmembrane helix</keyword>
<organism evidence="7 8">
    <name type="scientific">Ramazzottius varieornatus</name>
    <name type="common">Water bear</name>
    <name type="synonym">Tardigrade</name>
    <dbReference type="NCBI Taxonomy" id="947166"/>
    <lineage>
        <taxon>Eukaryota</taxon>
        <taxon>Metazoa</taxon>
        <taxon>Ecdysozoa</taxon>
        <taxon>Tardigrada</taxon>
        <taxon>Eutardigrada</taxon>
        <taxon>Parachela</taxon>
        <taxon>Hypsibioidea</taxon>
        <taxon>Ramazzottiidae</taxon>
        <taxon>Ramazzottius</taxon>
    </lineage>
</organism>
<evidence type="ECO:0000256" key="2">
    <source>
        <dbReference type="ARBA" id="ARBA00022692"/>
    </source>
</evidence>
<evidence type="ECO:0000313" key="8">
    <source>
        <dbReference type="Proteomes" id="UP000186922"/>
    </source>
</evidence>
<accession>A0A1D1VUV2</accession>
<evidence type="ECO:0008006" key="9">
    <source>
        <dbReference type="Google" id="ProtNLM"/>
    </source>
</evidence>
<dbReference type="InterPro" id="IPR019372">
    <property type="entry name" value="LHFPL"/>
</dbReference>
<dbReference type="Pfam" id="PF10242">
    <property type="entry name" value="L_HMGIC_fpl"/>
    <property type="match status" value="1"/>
</dbReference>
<dbReference type="GO" id="GO:0007605">
    <property type="term" value="P:sensory perception of sound"/>
    <property type="evidence" value="ECO:0007669"/>
    <property type="project" value="TreeGrafter"/>
</dbReference>
<evidence type="ECO:0000256" key="6">
    <source>
        <dbReference type="SAM" id="Phobius"/>
    </source>
</evidence>
<dbReference type="Proteomes" id="UP000186922">
    <property type="component" value="Unassembled WGS sequence"/>
</dbReference>
<keyword evidence="2 6" id="KW-0812">Transmembrane</keyword>
<proteinExistence type="predicted"/>
<evidence type="ECO:0000256" key="5">
    <source>
        <dbReference type="SAM" id="MobiDB-lite"/>
    </source>
</evidence>
<dbReference type="EMBL" id="BDGG01000008">
    <property type="protein sequence ID" value="GAV02754.1"/>
    <property type="molecule type" value="Genomic_DNA"/>
</dbReference>
<evidence type="ECO:0000256" key="1">
    <source>
        <dbReference type="ARBA" id="ARBA00004141"/>
    </source>
</evidence>
<feature type="transmembrane region" description="Helical" evidence="6">
    <location>
        <begin position="27"/>
        <end position="48"/>
    </location>
</feature>